<organism evidence="2 3">
    <name type="scientific">Talaromyces proteolyticus</name>
    <dbReference type="NCBI Taxonomy" id="1131652"/>
    <lineage>
        <taxon>Eukaryota</taxon>
        <taxon>Fungi</taxon>
        <taxon>Dikarya</taxon>
        <taxon>Ascomycota</taxon>
        <taxon>Pezizomycotina</taxon>
        <taxon>Eurotiomycetes</taxon>
        <taxon>Eurotiomycetidae</taxon>
        <taxon>Eurotiales</taxon>
        <taxon>Trichocomaceae</taxon>
        <taxon>Talaromyces</taxon>
        <taxon>Talaromyces sect. Bacilispori</taxon>
    </lineage>
</organism>
<dbReference type="AlphaFoldDB" id="A0AAD4PVI8"/>
<dbReference type="SUPFAM" id="SSF53167">
    <property type="entry name" value="Purine and uridine phosphorylases"/>
    <property type="match status" value="1"/>
</dbReference>
<dbReference type="GeneID" id="70248996"/>
<dbReference type="InterPro" id="IPR053137">
    <property type="entry name" value="NLR-like"/>
</dbReference>
<feature type="signal peptide" evidence="1">
    <location>
        <begin position="1"/>
        <end position="18"/>
    </location>
</feature>
<dbReference type="Gene3D" id="3.40.50.1580">
    <property type="entry name" value="Nucleoside phosphorylase domain"/>
    <property type="match status" value="1"/>
</dbReference>
<reference evidence="2" key="1">
    <citation type="submission" date="2021-12" db="EMBL/GenBank/DDBJ databases">
        <title>Convergent genome expansion in fungi linked to evolution of root-endophyte symbiosis.</title>
        <authorList>
            <consortium name="DOE Joint Genome Institute"/>
            <person name="Ke Y.-H."/>
            <person name="Bonito G."/>
            <person name="Liao H.-L."/>
            <person name="Looney B."/>
            <person name="Rojas-Flechas A."/>
            <person name="Nash J."/>
            <person name="Hameed K."/>
            <person name="Schadt C."/>
            <person name="Martin F."/>
            <person name="Crous P.W."/>
            <person name="Miettinen O."/>
            <person name="Magnuson J.K."/>
            <person name="Labbe J."/>
            <person name="Jacobson D."/>
            <person name="Doktycz M.J."/>
            <person name="Veneault-Fourrey C."/>
            <person name="Kuo A."/>
            <person name="Mondo S."/>
            <person name="Calhoun S."/>
            <person name="Riley R."/>
            <person name="Ohm R."/>
            <person name="LaButti K."/>
            <person name="Andreopoulos B."/>
            <person name="Pangilinan J."/>
            <person name="Nolan M."/>
            <person name="Tritt A."/>
            <person name="Clum A."/>
            <person name="Lipzen A."/>
            <person name="Daum C."/>
            <person name="Barry K."/>
            <person name="Grigoriev I.V."/>
            <person name="Vilgalys R."/>
        </authorList>
    </citation>
    <scope>NUCLEOTIDE SEQUENCE</scope>
    <source>
        <strain evidence="2">PMI_201</strain>
    </source>
</reference>
<dbReference type="InterPro" id="IPR035994">
    <property type="entry name" value="Nucleoside_phosphorylase_sf"/>
</dbReference>
<proteinExistence type="predicted"/>
<keyword evidence="3" id="KW-1185">Reference proteome</keyword>
<dbReference type="Proteomes" id="UP001201262">
    <property type="component" value="Unassembled WGS sequence"/>
</dbReference>
<evidence type="ECO:0000313" key="3">
    <source>
        <dbReference type="Proteomes" id="UP001201262"/>
    </source>
</evidence>
<dbReference type="PANTHER" id="PTHR46082:SF6">
    <property type="entry name" value="AAA+ ATPASE DOMAIN-CONTAINING PROTEIN-RELATED"/>
    <property type="match status" value="1"/>
</dbReference>
<dbReference type="RefSeq" id="XP_046066939.1">
    <property type="nucleotide sequence ID" value="XM_046218709.1"/>
</dbReference>
<dbReference type="EMBL" id="JAJTJA010000013">
    <property type="protein sequence ID" value="KAH8690743.1"/>
    <property type="molecule type" value="Genomic_DNA"/>
</dbReference>
<dbReference type="GO" id="GO:0009116">
    <property type="term" value="P:nucleoside metabolic process"/>
    <property type="evidence" value="ECO:0007669"/>
    <property type="project" value="InterPro"/>
</dbReference>
<keyword evidence="1" id="KW-0732">Signal</keyword>
<evidence type="ECO:0000313" key="2">
    <source>
        <dbReference type="EMBL" id="KAH8690743.1"/>
    </source>
</evidence>
<gene>
    <name evidence="2" type="ORF">BGW36DRAFT_401108</name>
</gene>
<comment type="caution">
    <text evidence="2">The sequence shown here is derived from an EMBL/GenBank/DDBJ whole genome shotgun (WGS) entry which is preliminary data.</text>
</comment>
<dbReference type="GO" id="GO:0003824">
    <property type="term" value="F:catalytic activity"/>
    <property type="evidence" value="ECO:0007669"/>
    <property type="project" value="InterPro"/>
</dbReference>
<sequence length="231" mass="25856">MSLLSFVIICALPLEYNAVSLLYQYGHATSDTNLYTTRQIGKHNVLFPGLKFAFFAGVCGGTPKYPEIGDEILLGGVVISKTAVGYDFGRQNPGSFVCKDTLDDNLGRPNRDICSLLASYLHKHHGLSPYVCEDCNRFPHSIFKMAHDTIIRLGRIASGDIVMKSEEHRETLVQNEKVISFQMESAGIWDEGVSDYADSHKNNQWQDFAVLMSASTIKALLERYIGTKRRR</sequence>
<evidence type="ECO:0000256" key="1">
    <source>
        <dbReference type="SAM" id="SignalP"/>
    </source>
</evidence>
<protein>
    <submittedName>
        <fullName evidence="2">Nucleoside phosphorylase domain-containing protein</fullName>
    </submittedName>
</protein>
<accession>A0AAD4PVI8</accession>
<name>A0AAD4PVI8_9EURO</name>
<feature type="chain" id="PRO_5041994336" evidence="1">
    <location>
        <begin position="19"/>
        <end position="231"/>
    </location>
</feature>
<dbReference type="PANTHER" id="PTHR46082">
    <property type="entry name" value="ATP/GTP-BINDING PROTEIN-RELATED"/>
    <property type="match status" value="1"/>
</dbReference>